<name>A0A432YI94_9GAMM</name>
<dbReference type="Pfam" id="PF07804">
    <property type="entry name" value="HipA_C"/>
    <property type="match status" value="1"/>
</dbReference>
<accession>A0A432YI94</accession>
<dbReference type="Proteomes" id="UP000288361">
    <property type="component" value="Unassembled WGS sequence"/>
</dbReference>
<evidence type="ECO:0000259" key="5">
    <source>
        <dbReference type="Pfam" id="PF13657"/>
    </source>
</evidence>
<feature type="domain" description="HipA-like C-terminal" evidence="4">
    <location>
        <begin position="157"/>
        <end position="375"/>
    </location>
</feature>
<reference evidence="6 7" key="1">
    <citation type="journal article" date="2011" name="Front. Microbiol.">
        <title>Genomic signatures of strain selection and enhancement in Bacillus atrophaeus var. globigii, a historical biowarfare simulant.</title>
        <authorList>
            <person name="Gibbons H.S."/>
            <person name="Broomall S.M."/>
            <person name="McNew L.A."/>
            <person name="Daligault H."/>
            <person name="Chapman C."/>
            <person name="Bruce D."/>
            <person name="Karavis M."/>
            <person name="Krepps M."/>
            <person name="McGregor P.A."/>
            <person name="Hong C."/>
            <person name="Park K.H."/>
            <person name="Akmal A."/>
            <person name="Feldman A."/>
            <person name="Lin J.S."/>
            <person name="Chang W.E."/>
            <person name="Higgs B.W."/>
            <person name="Demirev P."/>
            <person name="Lindquist J."/>
            <person name="Liem A."/>
            <person name="Fochler E."/>
            <person name="Read T.D."/>
            <person name="Tapia R."/>
            <person name="Johnson S."/>
            <person name="Bishop-Lilly K.A."/>
            <person name="Detter C."/>
            <person name="Han C."/>
            <person name="Sozhamannan S."/>
            <person name="Rosenzweig C.N."/>
            <person name="Skowronski E.W."/>
        </authorList>
    </citation>
    <scope>NUCLEOTIDE SEQUENCE [LARGE SCALE GENOMIC DNA]</scope>
    <source>
        <strain evidence="6 7">TPS4-2</strain>
    </source>
</reference>
<evidence type="ECO:0000259" key="4">
    <source>
        <dbReference type="Pfam" id="PF07804"/>
    </source>
</evidence>
<comment type="caution">
    <text evidence="6">The sequence shown here is derived from an EMBL/GenBank/DDBJ whole genome shotgun (WGS) entry which is preliminary data.</text>
</comment>
<dbReference type="Pfam" id="PF13657">
    <property type="entry name" value="Couple_hipA"/>
    <property type="match status" value="1"/>
</dbReference>
<gene>
    <name evidence="6" type="ORF">CWI73_11520</name>
</gene>
<dbReference type="InterPro" id="IPR012893">
    <property type="entry name" value="HipA-like_C"/>
</dbReference>
<organism evidence="6 7">
    <name type="scientific">Idiomarina piscisalsi</name>
    <dbReference type="NCBI Taxonomy" id="1096243"/>
    <lineage>
        <taxon>Bacteria</taxon>
        <taxon>Pseudomonadati</taxon>
        <taxon>Pseudomonadota</taxon>
        <taxon>Gammaproteobacteria</taxon>
        <taxon>Alteromonadales</taxon>
        <taxon>Idiomarinaceae</taxon>
        <taxon>Idiomarina</taxon>
    </lineage>
</organism>
<evidence type="ECO:0000313" key="7">
    <source>
        <dbReference type="Proteomes" id="UP000288361"/>
    </source>
</evidence>
<keyword evidence="2" id="KW-0808">Transferase</keyword>
<dbReference type="InterPro" id="IPR052028">
    <property type="entry name" value="HipA_Ser/Thr_kinase"/>
</dbReference>
<sequence length="471" mass="52545">MSLGSQTVTGSDKHTLDVYIGTQQKIAELSLVSGTERELALTYNSEWKANGFAISPHLPLSGDFGQREVYNYLQNLLPEGKGLDELVLNTTVSRNNTFGLIRAIGQETSGALSFRPPGQAVGETLLRPISNNELAEKLERSKSAAEPITYWDDKTRLSVAGVQDKLNLFESGHELGFAEGELASNRIFKFETGRVPCIAVNEFFTMILAQLSGLNVPEVDFRRYGETPTLVVNRFDRHFDAEHRRVRRRHVIDGCQAVNLPPSYKYERQFGDTGDGIYIRDGVSFPKLFSVRTNNALAYQTALVKWMTFNLLTANYDAHGKNISYFVGKSGLELAPFYDLVNVEASIQELQARRKARQSESLPTEIPQVFAMSIGEYDAGNAGNFSKPITSYMLADFAKTVDLPLTRLQLLMQQTLESVLGSLNSAKEQVLQCAINDVEKAHIERCMCVIANESKWLKESLSGLPEMEKYV</sequence>
<dbReference type="PANTHER" id="PTHR37419:SF1">
    <property type="entry name" value="SERINE_THREONINE-PROTEIN KINASE TOXIN HIPA"/>
    <property type="match status" value="1"/>
</dbReference>
<dbReference type="PANTHER" id="PTHR37419">
    <property type="entry name" value="SERINE/THREONINE-PROTEIN KINASE TOXIN HIPA"/>
    <property type="match status" value="1"/>
</dbReference>
<evidence type="ECO:0000313" key="6">
    <source>
        <dbReference type="EMBL" id="RUO60676.1"/>
    </source>
</evidence>
<comment type="similarity">
    <text evidence="1">Belongs to the HipA Ser/Thr kinase family.</text>
</comment>
<dbReference type="GO" id="GO:0004674">
    <property type="term" value="F:protein serine/threonine kinase activity"/>
    <property type="evidence" value="ECO:0007669"/>
    <property type="project" value="TreeGrafter"/>
</dbReference>
<dbReference type="GO" id="GO:0005829">
    <property type="term" value="C:cytosol"/>
    <property type="evidence" value="ECO:0007669"/>
    <property type="project" value="TreeGrafter"/>
</dbReference>
<evidence type="ECO:0000256" key="2">
    <source>
        <dbReference type="ARBA" id="ARBA00022679"/>
    </source>
</evidence>
<dbReference type="EMBL" id="PIQA01000014">
    <property type="protein sequence ID" value="RUO60676.1"/>
    <property type="molecule type" value="Genomic_DNA"/>
</dbReference>
<dbReference type="InterPro" id="IPR017508">
    <property type="entry name" value="HipA_N1"/>
</dbReference>
<protein>
    <submittedName>
        <fullName evidence="6">HIPA protein</fullName>
    </submittedName>
</protein>
<feature type="domain" description="HipA N-terminal subdomain 1" evidence="5">
    <location>
        <begin position="17"/>
        <end position="114"/>
    </location>
</feature>
<evidence type="ECO:0000256" key="1">
    <source>
        <dbReference type="ARBA" id="ARBA00010164"/>
    </source>
</evidence>
<proteinExistence type="inferred from homology"/>
<evidence type="ECO:0000256" key="3">
    <source>
        <dbReference type="ARBA" id="ARBA00022777"/>
    </source>
</evidence>
<keyword evidence="3" id="KW-0418">Kinase</keyword>
<dbReference type="NCBIfam" id="TIGR03071">
    <property type="entry name" value="couple_hipA"/>
    <property type="match status" value="1"/>
</dbReference>
<dbReference type="AlphaFoldDB" id="A0A432YI94"/>